<organism evidence="3 4">
    <name type="scientific">Bifidobacterium reuteri DSM 23975</name>
    <dbReference type="NCBI Taxonomy" id="1437610"/>
    <lineage>
        <taxon>Bacteria</taxon>
        <taxon>Bacillati</taxon>
        <taxon>Actinomycetota</taxon>
        <taxon>Actinomycetes</taxon>
        <taxon>Bifidobacteriales</taxon>
        <taxon>Bifidobacteriaceae</taxon>
        <taxon>Bifidobacterium</taxon>
    </lineage>
</organism>
<accession>A0A087CNT5</accession>
<dbReference type="RefSeq" id="WP_044089594.1">
    <property type="nucleotide sequence ID" value="NZ_JDUW01000011.1"/>
</dbReference>
<name>A0A087CNT5_9BIFI</name>
<proteinExistence type="predicted"/>
<evidence type="ECO:0000256" key="1">
    <source>
        <dbReference type="SAM" id="MobiDB-lite"/>
    </source>
</evidence>
<keyword evidence="4" id="KW-1185">Reference proteome</keyword>
<dbReference type="InterPro" id="IPR053853">
    <property type="entry name" value="FitA-like_RHH"/>
</dbReference>
<dbReference type="AlphaFoldDB" id="A0A087CNT5"/>
<dbReference type="STRING" id="1437610.BREU_1818"/>
<dbReference type="eggNOG" id="COG4691">
    <property type="taxonomic scope" value="Bacteria"/>
</dbReference>
<reference evidence="3 4" key="1">
    <citation type="submission" date="2014-03" db="EMBL/GenBank/DDBJ databases">
        <title>Genomics of Bifidobacteria.</title>
        <authorList>
            <person name="Ventura M."/>
            <person name="Milani C."/>
            <person name="Lugli G.A."/>
        </authorList>
    </citation>
    <scope>NUCLEOTIDE SEQUENCE [LARGE SCALE GENOMIC DNA]</scope>
    <source>
        <strain evidence="3 4">DSM 23975</strain>
    </source>
</reference>
<gene>
    <name evidence="3" type="ORF">BREU_1818</name>
</gene>
<dbReference type="SUPFAM" id="SSF47598">
    <property type="entry name" value="Ribbon-helix-helix"/>
    <property type="match status" value="1"/>
</dbReference>
<dbReference type="Gene3D" id="1.10.1220.10">
    <property type="entry name" value="Met repressor-like"/>
    <property type="match status" value="1"/>
</dbReference>
<dbReference type="Proteomes" id="UP000028984">
    <property type="component" value="Unassembled WGS sequence"/>
</dbReference>
<comment type="caution">
    <text evidence="3">The sequence shown here is derived from an EMBL/GenBank/DDBJ whole genome shotgun (WGS) entry which is preliminary data.</text>
</comment>
<feature type="region of interest" description="Disordered" evidence="1">
    <location>
        <begin position="72"/>
        <end position="94"/>
    </location>
</feature>
<evidence type="ECO:0000259" key="2">
    <source>
        <dbReference type="Pfam" id="PF22513"/>
    </source>
</evidence>
<dbReference type="InterPro" id="IPR010985">
    <property type="entry name" value="Ribbon_hlx_hlx"/>
</dbReference>
<dbReference type="OrthoDB" id="3238326at2"/>
<evidence type="ECO:0000313" key="4">
    <source>
        <dbReference type="Proteomes" id="UP000028984"/>
    </source>
</evidence>
<dbReference type="InterPro" id="IPR013321">
    <property type="entry name" value="Arc_rbn_hlx_hlx"/>
</dbReference>
<dbReference type="Pfam" id="PF22513">
    <property type="entry name" value="FitA-like_RHH"/>
    <property type="match status" value="1"/>
</dbReference>
<sequence>MATLTIRKIPDEQIQQLKEVAEKNNRSMESQVRSILEEWLAGTVSREITRKTNFYDEIREFMKSMDFEGLDEGELLLPKRDPADSRPPVSFEEE</sequence>
<protein>
    <submittedName>
        <fullName evidence="3">Plasmid stability protein</fullName>
    </submittedName>
</protein>
<dbReference type="EMBL" id="JGZK01000013">
    <property type="protein sequence ID" value="KFI84935.1"/>
    <property type="molecule type" value="Genomic_DNA"/>
</dbReference>
<evidence type="ECO:0000313" key="3">
    <source>
        <dbReference type="EMBL" id="KFI84935.1"/>
    </source>
</evidence>
<feature type="domain" description="Antitoxin FitA-like ribbon-helix-helix" evidence="2">
    <location>
        <begin position="2"/>
        <end position="39"/>
    </location>
</feature>
<dbReference type="GO" id="GO:0006355">
    <property type="term" value="P:regulation of DNA-templated transcription"/>
    <property type="evidence" value="ECO:0007669"/>
    <property type="project" value="InterPro"/>
</dbReference>